<dbReference type="RefSeq" id="WP_187570810.1">
    <property type="nucleotide sequence ID" value="NZ_CP060711.1"/>
</dbReference>
<name>A0A7G9QUN7_9GAMM</name>
<sequence length="217" mass="23712">MPDSLVHLFRRLQSGVGELGDALLGDRAERALDQDIRATDDALREARADAAALKAKRIGSEDAVRRAREQAREREAEIAALLARRRKTAAREQAALLLDIRHRLAELEAQAAEDAQAEERLAHLAEQLEHRLRRLKHQLGTLRASVSIQRAQEAVAKRGNEPPQPEPAQAARKRAGGTRTGASTHPATAAAPDDDAVDALLRALDPHAPRPAARKQK</sequence>
<evidence type="ECO:0000256" key="3">
    <source>
        <dbReference type="SAM" id="MobiDB-lite"/>
    </source>
</evidence>
<accession>A0A7G9QUN7</accession>
<evidence type="ECO:0000256" key="2">
    <source>
        <dbReference type="SAM" id="Coils"/>
    </source>
</evidence>
<dbReference type="InterPro" id="IPR007157">
    <property type="entry name" value="PspA_VIPP1"/>
</dbReference>
<evidence type="ECO:0000313" key="4">
    <source>
        <dbReference type="EMBL" id="QNN47062.1"/>
    </source>
</evidence>
<feature type="coiled-coil region" evidence="2">
    <location>
        <begin position="36"/>
        <end position="145"/>
    </location>
</feature>
<evidence type="ECO:0000256" key="1">
    <source>
        <dbReference type="ARBA" id="ARBA00043985"/>
    </source>
</evidence>
<dbReference type="AlphaFoldDB" id="A0A7G9QUN7"/>
<evidence type="ECO:0000313" key="5">
    <source>
        <dbReference type="Proteomes" id="UP000515977"/>
    </source>
</evidence>
<keyword evidence="2" id="KW-0175">Coiled coil</keyword>
<protein>
    <submittedName>
        <fullName evidence="4">PspA/IM30 family protein</fullName>
    </submittedName>
</protein>
<dbReference type="EMBL" id="CP060711">
    <property type="protein sequence ID" value="QNN47062.1"/>
    <property type="molecule type" value="Genomic_DNA"/>
</dbReference>
<keyword evidence="5" id="KW-1185">Reference proteome</keyword>
<dbReference type="Pfam" id="PF04012">
    <property type="entry name" value="PspA_IM30"/>
    <property type="match status" value="1"/>
</dbReference>
<reference evidence="4 5" key="1">
    <citation type="submission" date="2020-08" db="EMBL/GenBank/DDBJ databases">
        <title>Genome sequence of Thermomonas brevis KACC 16975T.</title>
        <authorList>
            <person name="Hyun D.-W."/>
            <person name="Bae J.-W."/>
        </authorList>
    </citation>
    <scope>NUCLEOTIDE SEQUENCE [LARGE SCALE GENOMIC DNA]</scope>
    <source>
        <strain evidence="4 5">KACC 16975</strain>
    </source>
</reference>
<proteinExistence type="inferred from homology"/>
<dbReference type="Proteomes" id="UP000515977">
    <property type="component" value="Chromosome"/>
</dbReference>
<feature type="region of interest" description="Disordered" evidence="3">
    <location>
        <begin position="150"/>
        <end position="217"/>
    </location>
</feature>
<gene>
    <name evidence="4" type="ORF">H9L17_02525</name>
</gene>
<comment type="similarity">
    <text evidence="1">Belongs to the PspA/Vipp/IM30 family.</text>
</comment>
<dbReference type="KEGG" id="tbv:H9L17_02525"/>
<organism evidence="4 5">
    <name type="scientific">Thermomonas brevis</name>
    <dbReference type="NCBI Taxonomy" id="215691"/>
    <lineage>
        <taxon>Bacteria</taxon>
        <taxon>Pseudomonadati</taxon>
        <taxon>Pseudomonadota</taxon>
        <taxon>Gammaproteobacteria</taxon>
        <taxon>Lysobacterales</taxon>
        <taxon>Lysobacteraceae</taxon>
        <taxon>Thermomonas</taxon>
    </lineage>
</organism>